<organism evidence="12 13">
    <name type="scientific">Bambusicola thoracicus</name>
    <name type="common">Chinese bamboo-partridge</name>
    <name type="synonym">Perdix thoracica</name>
    <dbReference type="NCBI Taxonomy" id="9083"/>
    <lineage>
        <taxon>Eukaryota</taxon>
        <taxon>Metazoa</taxon>
        <taxon>Chordata</taxon>
        <taxon>Craniata</taxon>
        <taxon>Vertebrata</taxon>
        <taxon>Euteleostomi</taxon>
        <taxon>Archelosauria</taxon>
        <taxon>Archosauria</taxon>
        <taxon>Dinosauria</taxon>
        <taxon>Saurischia</taxon>
        <taxon>Theropoda</taxon>
        <taxon>Coelurosauria</taxon>
        <taxon>Aves</taxon>
        <taxon>Neognathae</taxon>
        <taxon>Galloanserae</taxon>
        <taxon>Galliformes</taxon>
        <taxon>Phasianidae</taxon>
        <taxon>Perdicinae</taxon>
        <taxon>Bambusicola</taxon>
    </lineage>
</organism>
<dbReference type="EMBL" id="PPHD01071442">
    <property type="protein sequence ID" value="POI21264.1"/>
    <property type="molecule type" value="Genomic_DNA"/>
</dbReference>
<keyword evidence="7 11" id="KW-1133">Transmembrane helix</keyword>
<feature type="transmembrane region" description="Helical" evidence="11">
    <location>
        <begin position="99"/>
        <end position="121"/>
    </location>
</feature>
<keyword evidence="13" id="KW-1185">Reference proteome</keyword>
<feature type="non-terminal residue" evidence="12">
    <location>
        <position position="1"/>
    </location>
</feature>
<dbReference type="PANTHER" id="PTHR23248">
    <property type="entry name" value="PHOSPHOLIPID SCRAMBLASE-RELATED"/>
    <property type="match status" value="1"/>
</dbReference>
<evidence type="ECO:0000256" key="8">
    <source>
        <dbReference type="ARBA" id="ARBA00023136"/>
    </source>
</evidence>
<dbReference type="GO" id="GO:0017128">
    <property type="term" value="F:phospholipid scramblase activity"/>
    <property type="evidence" value="ECO:0007669"/>
    <property type="project" value="InterPro"/>
</dbReference>
<sequence length="147" mass="16188">IEIQAPPGTPVGYVVQNWHPCLPKFTIQDEKRMDVLKISGPCVVCSCCEDVNFEVKSLDEVSNVGRISKQWSGFLKEAFTDTDNFGVSFPMDLDVKMKAVMLGACFLIVLILGSSMCLRAFGGFIVCKTNPGGNILDNKLIRSYVKC</sequence>
<evidence type="ECO:0000256" key="11">
    <source>
        <dbReference type="RuleBase" id="RU363116"/>
    </source>
</evidence>
<dbReference type="Proteomes" id="UP000237246">
    <property type="component" value="Unassembled WGS sequence"/>
</dbReference>
<comment type="cofactor">
    <cofactor evidence="1 11">
        <name>Ca(2+)</name>
        <dbReference type="ChEBI" id="CHEBI:29108"/>
    </cofactor>
</comment>
<gene>
    <name evidence="12" type="ORF">CIB84_014989</name>
</gene>
<keyword evidence="9 11" id="KW-0564">Palmitate</keyword>
<dbReference type="AlphaFoldDB" id="A0A2P4SAX1"/>
<dbReference type="PANTHER" id="PTHR23248:SF38">
    <property type="entry name" value="PHOSPHOLIPID SCRAMBLASE 1"/>
    <property type="match status" value="1"/>
</dbReference>
<evidence type="ECO:0000256" key="9">
    <source>
        <dbReference type="ARBA" id="ARBA00023139"/>
    </source>
</evidence>
<evidence type="ECO:0000256" key="7">
    <source>
        <dbReference type="ARBA" id="ARBA00022989"/>
    </source>
</evidence>
<evidence type="ECO:0000256" key="2">
    <source>
        <dbReference type="ARBA" id="ARBA00004606"/>
    </source>
</evidence>
<keyword evidence="10 11" id="KW-0449">Lipoprotein</keyword>
<dbReference type="OrthoDB" id="444338at2759"/>
<dbReference type="Pfam" id="PF03803">
    <property type="entry name" value="Scramblase"/>
    <property type="match status" value="1"/>
</dbReference>
<protein>
    <recommendedName>
        <fullName evidence="11">Phospholipid scramblase</fullName>
    </recommendedName>
</protein>
<evidence type="ECO:0000313" key="13">
    <source>
        <dbReference type="Proteomes" id="UP000237246"/>
    </source>
</evidence>
<name>A0A2P4SAX1_BAMTH</name>
<reference evidence="12 13" key="1">
    <citation type="submission" date="2018-01" db="EMBL/GenBank/DDBJ databases">
        <title>Comparison of the Chinese Bamboo Partridge and Red Junglefowl genome sequences highlights the importance of demography in genome evolution.</title>
        <authorList>
            <person name="Tiley G.P."/>
            <person name="Kimball R.T."/>
            <person name="Braun E.L."/>
            <person name="Burleigh J.G."/>
        </authorList>
    </citation>
    <scope>NUCLEOTIDE SEQUENCE [LARGE SCALE GENOMIC DNA]</scope>
    <source>
        <strain evidence="12">RTK389</strain>
        <tissue evidence="12">Blood</tissue>
    </source>
</reference>
<comment type="function">
    <text evidence="11">May mediate accelerated ATP-independent bidirectional transbilayer migration of phospholipids upon binding calcium ions that results in a loss of phospholipid asymmetry in the plasma membrane.</text>
</comment>
<evidence type="ECO:0000256" key="6">
    <source>
        <dbReference type="ARBA" id="ARBA00022837"/>
    </source>
</evidence>
<evidence type="ECO:0000256" key="4">
    <source>
        <dbReference type="ARBA" id="ARBA00022553"/>
    </source>
</evidence>
<keyword evidence="5 11" id="KW-0812">Transmembrane</keyword>
<evidence type="ECO:0000313" key="12">
    <source>
        <dbReference type="EMBL" id="POI21264.1"/>
    </source>
</evidence>
<evidence type="ECO:0000256" key="10">
    <source>
        <dbReference type="ARBA" id="ARBA00023288"/>
    </source>
</evidence>
<keyword evidence="4" id="KW-0597">Phosphoprotein</keyword>
<evidence type="ECO:0000256" key="3">
    <source>
        <dbReference type="ARBA" id="ARBA00005350"/>
    </source>
</evidence>
<comment type="caution">
    <text evidence="12">The sequence shown here is derived from an EMBL/GenBank/DDBJ whole genome shotgun (WGS) entry which is preliminary data.</text>
</comment>
<evidence type="ECO:0000256" key="1">
    <source>
        <dbReference type="ARBA" id="ARBA00001913"/>
    </source>
</evidence>
<keyword evidence="6 11" id="KW-0106">Calcium</keyword>
<accession>A0A2P4SAX1</accession>
<comment type="similarity">
    <text evidence="3 11">Belongs to the phospholipid scramblase family.</text>
</comment>
<keyword evidence="8 11" id="KW-0472">Membrane</keyword>
<proteinExistence type="inferred from homology"/>
<dbReference type="GO" id="GO:0005886">
    <property type="term" value="C:plasma membrane"/>
    <property type="evidence" value="ECO:0007669"/>
    <property type="project" value="TreeGrafter"/>
</dbReference>
<comment type="subcellular location">
    <subcellularLocation>
        <location evidence="2">Membrane</location>
        <topology evidence="2">Single-pass type II membrane protein</topology>
    </subcellularLocation>
</comment>
<dbReference type="InterPro" id="IPR005552">
    <property type="entry name" value="Scramblase"/>
</dbReference>
<evidence type="ECO:0000256" key="5">
    <source>
        <dbReference type="ARBA" id="ARBA00022692"/>
    </source>
</evidence>